<comment type="caution">
    <text evidence="3">The sequence shown here is derived from an EMBL/GenBank/DDBJ whole genome shotgun (WGS) entry which is preliminary data.</text>
</comment>
<gene>
    <name evidence="3" type="ORF">Ctob_014126</name>
</gene>
<protein>
    <submittedName>
        <fullName evidence="3">Uncharacterized protein</fullName>
    </submittedName>
</protein>
<evidence type="ECO:0000256" key="2">
    <source>
        <dbReference type="SAM" id="MobiDB-lite"/>
    </source>
</evidence>
<sequence>MHRVRKLLSETERSAAATHKVDKDVDADEVVDATIAITVAKAVAEEARKGKEAQTRALAAQGAQAARLHKEKLQEALQAQHAALYEQMLQGTLPPPRQATWSEALTDVLPGAKSLFDIFGAETHSQAGSQARSQARSHRVNEAATVVPAASAQWQQEKAALEARLRLAEERAKVAEAKAESSALALIEARGRQTVAASRASVAQLALNTALREAQGGGNGDMEEKTMKAAGLSPPAGIKHLVGVDVGVAVLLPGMRTQLDEAPPPVMAPVAMHLASGSTTDETTDELAGEGRELTMDRNLPAGRSIADIDW</sequence>
<feature type="region of interest" description="Disordered" evidence="2">
    <location>
        <begin position="1"/>
        <end position="20"/>
    </location>
</feature>
<evidence type="ECO:0000256" key="1">
    <source>
        <dbReference type="SAM" id="Coils"/>
    </source>
</evidence>
<dbReference type="Proteomes" id="UP000037460">
    <property type="component" value="Unassembled WGS sequence"/>
</dbReference>
<keyword evidence="1" id="KW-0175">Coiled coil</keyword>
<evidence type="ECO:0000313" key="3">
    <source>
        <dbReference type="EMBL" id="KOO34095.1"/>
    </source>
</evidence>
<feature type="compositionally biased region" description="Basic and acidic residues" evidence="2">
    <location>
        <begin position="7"/>
        <end position="20"/>
    </location>
</feature>
<name>A0A0M0K5K1_9EUKA</name>
<evidence type="ECO:0000313" key="4">
    <source>
        <dbReference type="Proteomes" id="UP000037460"/>
    </source>
</evidence>
<organism evidence="3 4">
    <name type="scientific">Chrysochromulina tobinii</name>
    <dbReference type="NCBI Taxonomy" id="1460289"/>
    <lineage>
        <taxon>Eukaryota</taxon>
        <taxon>Haptista</taxon>
        <taxon>Haptophyta</taxon>
        <taxon>Prymnesiophyceae</taxon>
        <taxon>Prymnesiales</taxon>
        <taxon>Chrysochromulinaceae</taxon>
        <taxon>Chrysochromulina</taxon>
    </lineage>
</organism>
<dbReference type="EMBL" id="JWZX01001330">
    <property type="protein sequence ID" value="KOO34095.1"/>
    <property type="molecule type" value="Genomic_DNA"/>
</dbReference>
<accession>A0A0M0K5K1</accession>
<reference evidence="4" key="1">
    <citation type="journal article" date="2015" name="PLoS Genet.">
        <title>Genome Sequence and Transcriptome Analyses of Chrysochromulina tobin: Metabolic Tools for Enhanced Algal Fitness in the Prominent Order Prymnesiales (Haptophyceae).</title>
        <authorList>
            <person name="Hovde B.T."/>
            <person name="Deodato C.R."/>
            <person name="Hunsperger H.M."/>
            <person name="Ryken S.A."/>
            <person name="Yost W."/>
            <person name="Jha R.K."/>
            <person name="Patterson J."/>
            <person name="Monnat R.J. Jr."/>
            <person name="Barlow S.B."/>
            <person name="Starkenburg S.R."/>
            <person name="Cattolico R.A."/>
        </authorList>
    </citation>
    <scope>NUCLEOTIDE SEQUENCE</scope>
    <source>
        <strain evidence="4">CCMP291</strain>
    </source>
</reference>
<dbReference type="AlphaFoldDB" id="A0A0M0K5K1"/>
<keyword evidence="4" id="KW-1185">Reference proteome</keyword>
<feature type="coiled-coil region" evidence="1">
    <location>
        <begin position="151"/>
        <end position="180"/>
    </location>
</feature>
<proteinExistence type="predicted"/>